<gene>
    <name evidence="2" type="primary">Acey_s0282.g1281</name>
    <name evidence="2" type="ORF">Y032_0282g1281</name>
</gene>
<evidence type="ECO:0000313" key="2">
    <source>
        <dbReference type="EMBL" id="EYB86280.1"/>
    </source>
</evidence>
<sequence>MIRVCIATALCFISYSYSFGIPKGYEHPSEFHENMTSEERMVVTGRVLIDPTLNRTEKVEKVETLSSDYISKEPKSLELLKQLVELKKWLDERLERAGEKVQSIHDKKFKLLFAVKGSPLYLKLTHKANKIKSTLSPQEREEEETIEKEFHAKADELKIHEIIDLFPEKE</sequence>
<feature type="signal peptide" evidence="1">
    <location>
        <begin position="1"/>
        <end position="18"/>
    </location>
</feature>
<keyword evidence="3" id="KW-1185">Reference proteome</keyword>
<keyword evidence="1" id="KW-0732">Signal</keyword>
<comment type="caution">
    <text evidence="2">The sequence shown here is derived from an EMBL/GenBank/DDBJ whole genome shotgun (WGS) entry which is preliminary data.</text>
</comment>
<proteinExistence type="predicted"/>
<dbReference type="EMBL" id="JARK01001618">
    <property type="protein sequence ID" value="EYB86280.1"/>
    <property type="molecule type" value="Genomic_DNA"/>
</dbReference>
<organism evidence="2 3">
    <name type="scientific">Ancylostoma ceylanicum</name>
    <dbReference type="NCBI Taxonomy" id="53326"/>
    <lineage>
        <taxon>Eukaryota</taxon>
        <taxon>Metazoa</taxon>
        <taxon>Ecdysozoa</taxon>
        <taxon>Nematoda</taxon>
        <taxon>Chromadorea</taxon>
        <taxon>Rhabditida</taxon>
        <taxon>Rhabditina</taxon>
        <taxon>Rhabditomorpha</taxon>
        <taxon>Strongyloidea</taxon>
        <taxon>Ancylostomatidae</taxon>
        <taxon>Ancylostomatinae</taxon>
        <taxon>Ancylostoma</taxon>
    </lineage>
</organism>
<protein>
    <submittedName>
        <fullName evidence="2">Uncharacterized protein</fullName>
    </submittedName>
</protein>
<dbReference type="Proteomes" id="UP000024635">
    <property type="component" value="Unassembled WGS sequence"/>
</dbReference>
<dbReference type="OrthoDB" id="5843478at2759"/>
<reference evidence="3" key="1">
    <citation type="journal article" date="2015" name="Nat. Genet.">
        <title>The genome and transcriptome of the zoonotic hookworm Ancylostoma ceylanicum identify infection-specific gene families.</title>
        <authorList>
            <person name="Schwarz E.M."/>
            <person name="Hu Y."/>
            <person name="Antoshechkin I."/>
            <person name="Miller M.M."/>
            <person name="Sternberg P.W."/>
            <person name="Aroian R.V."/>
        </authorList>
    </citation>
    <scope>NUCLEOTIDE SEQUENCE</scope>
    <source>
        <strain evidence="3">HY135</strain>
    </source>
</reference>
<evidence type="ECO:0000256" key="1">
    <source>
        <dbReference type="SAM" id="SignalP"/>
    </source>
</evidence>
<name>A0A016S6H6_9BILA</name>
<accession>A0A016S6H6</accession>
<feature type="chain" id="PRO_5001486096" evidence="1">
    <location>
        <begin position="19"/>
        <end position="170"/>
    </location>
</feature>
<evidence type="ECO:0000313" key="3">
    <source>
        <dbReference type="Proteomes" id="UP000024635"/>
    </source>
</evidence>
<dbReference type="AlphaFoldDB" id="A0A016S6H6"/>